<dbReference type="InterPro" id="IPR036736">
    <property type="entry name" value="ACP-like_sf"/>
</dbReference>
<dbReference type="InterPro" id="IPR010071">
    <property type="entry name" value="AA_adenyl_dom"/>
</dbReference>
<dbReference type="CDD" id="cd17649">
    <property type="entry name" value="A_NRPS_PvdJ-like"/>
    <property type="match status" value="1"/>
</dbReference>
<dbReference type="PROSITE" id="PS50075">
    <property type="entry name" value="CARRIER"/>
    <property type="match status" value="1"/>
</dbReference>
<dbReference type="SUPFAM" id="SSF53474">
    <property type="entry name" value="alpha/beta-Hydrolases"/>
    <property type="match status" value="1"/>
</dbReference>
<dbReference type="PANTHER" id="PTHR45527">
    <property type="entry name" value="NONRIBOSOMAL PEPTIDE SYNTHETASE"/>
    <property type="match status" value="1"/>
</dbReference>
<gene>
    <name evidence="5" type="ORF">BGP84_07645</name>
</gene>
<dbReference type="Gene3D" id="1.10.1200.10">
    <property type="entry name" value="ACP-like"/>
    <property type="match status" value="1"/>
</dbReference>
<proteinExistence type="predicted"/>
<dbReference type="InterPro" id="IPR009081">
    <property type="entry name" value="PP-bd_ACP"/>
</dbReference>
<dbReference type="SUPFAM" id="SSF52777">
    <property type="entry name" value="CoA-dependent acyltransferases"/>
    <property type="match status" value="2"/>
</dbReference>
<dbReference type="Pfam" id="PF00550">
    <property type="entry name" value="PP-binding"/>
    <property type="match status" value="1"/>
</dbReference>
<dbReference type="Gene3D" id="3.30.559.10">
    <property type="entry name" value="Chloramphenicol acetyltransferase-like domain"/>
    <property type="match status" value="1"/>
</dbReference>
<evidence type="ECO:0000259" key="4">
    <source>
        <dbReference type="PROSITE" id="PS50075"/>
    </source>
</evidence>
<dbReference type="SMART" id="SM00823">
    <property type="entry name" value="PKS_PP"/>
    <property type="match status" value="1"/>
</dbReference>
<comment type="cofactor">
    <cofactor evidence="1">
        <name>pantetheine 4'-phosphate</name>
        <dbReference type="ChEBI" id="CHEBI:47942"/>
    </cofactor>
</comment>
<organism evidence="5 6">
    <name type="scientific">Pseudomonas putida</name>
    <name type="common">Arthrobacter siderocapsulatus</name>
    <dbReference type="NCBI Taxonomy" id="303"/>
    <lineage>
        <taxon>Bacteria</taxon>
        <taxon>Pseudomonadati</taxon>
        <taxon>Pseudomonadota</taxon>
        <taxon>Gammaproteobacteria</taxon>
        <taxon>Pseudomonadales</taxon>
        <taxon>Pseudomonadaceae</taxon>
        <taxon>Pseudomonas</taxon>
    </lineage>
</organism>
<dbReference type="InterPro" id="IPR001242">
    <property type="entry name" value="Condensation_dom"/>
</dbReference>
<comment type="caution">
    <text evidence="5">The sequence shown here is derived from an EMBL/GenBank/DDBJ whole genome shotgun (WGS) entry which is preliminary data.</text>
</comment>
<dbReference type="SUPFAM" id="SSF56801">
    <property type="entry name" value="Acetyl-CoA synthetase-like"/>
    <property type="match status" value="1"/>
</dbReference>
<evidence type="ECO:0000313" key="6">
    <source>
        <dbReference type="Proteomes" id="UP000237230"/>
    </source>
</evidence>
<dbReference type="InterPro" id="IPR006162">
    <property type="entry name" value="Ppantetheine_attach_site"/>
</dbReference>
<name>A0A2S3X1Y3_PSEPU</name>
<reference evidence="5 6" key="2">
    <citation type="submission" date="2018-03" db="EMBL/GenBank/DDBJ databases">
        <title>Draft genome of Pseudomonas putida strain KH-21-114.</title>
        <authorList>
            <person name="Yoshizawa S."/>
            <person name="Khan N.H."/>
            <person name="Nishimura M."/>
            <person name="Chiura H.X."/>
            <person name="Ogura Y."/>
            <person name="Hayashi T."/>
            <person name="Kogure K."/>
        </authorList>
    </citation>
    <scope>NUCLEOTIDE SEQUENCE [LARGE SCALE GENOMIC DNA]</scope>
    <source>
        <strain evidence="5 6">KH-21-114</strain>
    </source>
</reference>
<feature type="domain" description="Carrier" evidence="4">
    <location>
        <begin position="1020"/>
        <end position="1097"/>
    </location>
</feature>
<dbReference type="InterPro" id="IPR020845">
    <property type="entry name" value="AMP-binding_CS"/>
</dbReference>
<evidence type="ECO:0000256" key="2">
    <source>
        <dbReference type="ARBA" id="ARBA00022450"/>
    </source>
</evidence>
<dbReference type="Pfam" id="PF00975">
    <property type="entry name" value="Thioesterase"/>
    <property type="match status" value="1"/>
</dbReference>
<keyword evidence="2" id="KW-0596">Phosphopantetheine</keyword>
<reference evidence="5 6" key="1">
    <citation type="submission" date="2016-08" db="EMBL/GenBank/DDBJ databases">
        <authorList>
            <person name="Seilhamer J.J."/>
        </authorList>
    </citation>
    <scope>NUCLEOTIDE SEQUENCE [LARGE SCALE GENOMIC DNA]</scope>
    <source>
        <strain evidence="5 6">KH-21-114</strain>
    </source>
</reference>
<dbReference type="Proteomes" id="UP000237230">
    <property type="component" value="Unassembled WGS sequence"/>
</dbReference>
<dbReference type="InterPro" id="IPR020806">
    <property type="entry name" value="PKS_PP-bd"/>
</dbReference>
<dbReference type="FunFam" id="3.40.50.980:FF:000001">
    <property type="entry name" value="Non-ribosomal peptide synthetase"/>
    <property type="match status" value="1"/>
</dbReference>
<dbReference type="Pfam" id="PF00668">
    <property type="entry name" value="Condensation"/>
    <property type="match status" value="1"/>
</dbReference>
<evidence type="ECO:0000313" key="5">
    <source>
        <dbReference type="EMBL" id="POG09604.1"/>
    </source>
</evidence>
<dbReference type="GO" id="GO:0005829">
    <property type="term" value="C:cytosol"/>
    <property type="evidence" value="ECO:0007669"/>
    <property type="project" value="TreeGrafter"/>
</dbReference>
<dbReference type="FunFam" id="2.30.38.10:FF:000001">
    <property type="entry name" value="Non-ribosomal peptide synthetase PvdI"/>
    <property type="match status" value="1"/>
</dbReference>
<dbReference type="PANTHER" id="PTHR45527:SF1">
    <property type="entry name" value="FATTY ACID SYNTHASE"/>
    <property type="match status" value="1"/>
</dbReference>
<evidence type="ECO:0000256" key="1">
    <source>
        <dbReference type="ARBA" id="ARBA00001957"/>
    </source>
</evidence>
<dbReference type="Gene3D" id="2.30.38.10">
    <property type="entry name" value="Luciferase, Domain 3"/>
    <property type="match status" value="1"/>
</dbReference>
<dbReference type="Gene3D" id="3.30.300.30">
    <property type="match status" value="1"/>
</dbReference>
<dbReference type="InterPro" id="IPR045851">
    <property type="entry name" value="AMP-bd_C_sf"/>
</dbReference>
<dbReference type="Gene3D" id="3.30.559.30">
    <property type="entry name" value="Nonribosomal peptide synthetase, condensation domain"/>
    <property type="match status" value="1"/>
</dbReference>
<dbReference type="GO" id="GO:0031177">
    <property type="term" value="F:phosphopantetheine binding"/>
    <property type="evidence" value="ECO:0007669"/>
    <property type="project" value="InterPro"/>
</dbReference>
<dbReference type="GO" id="GO:0047527">
    <property type="term" value="F:2,3-dihydroxybenzoate-serine ligase activity"/>
    <property type="evidence" value="ECO:0007669"/>
    <property type="project" value="TreeGrafter"/>
</dbReference>
<protein>
    <recommendedName>
        <fullName evidence="4">Carrier domain-containing protein</fullName>
    </recommendedName>
</protein>
<dbReference type="Gene3D" id="3.40.50.980">
    <property type="match status" value="2"/>
</dbReference>
<dbReference type="InterPro" id="IPR023213">
    <property type="entry name" value="CAT-like_dom_sf"/>
</dbReference>
<dbReference type="FunFam" id="3.30.559.10:FF:000012">
    <property type="entry name" value="Non-ribosomal peptide synthetase"/>
    <property type="match status" value="1"/>
</dbReference>
<dbReference type="NCBIfam" id="TIGR01733">
    <property type="entry name" value="AA-adenyl-dom"/>
    <property type="match status" value="1"/>
</dbReference>
<dbReference type="Pfam" id="PF00501">
    <property type="entry name" value="AMP-binding"/>
    <property type="match status" value="1"/>
</dbReference>
<sequence>MFKQGTQQGNELVQRISGLGHDKRVALFKRLLEKGIDPGRLPIVALAEGDVPRLSHAQQRQWFLWQLDPQSAAYNMPAALRLEGTLDLAALQSSFDALVARHTPLRTTFEASEGEPLQRIHAAGPVAIERVALPGADDQAIAEAVSREGGRPFDLQRGPLLRVLLLEIGAADRVLVMTQHHIVSDGWSMQVMIAELIQLYQATCEGREAKLPALAIQYADFAAWQRQLLEAGEGPRQLAYWTEQLSNAPAVLELPTDRPRPAVPSHRGQAVTGTLDEPLRQRLVALAQAHGCTLSMVLLASFQLLLRRYSGQSDVCVGMPSAGRNRQEVEPLTGFFVNTLVLRGRLEDGLSTAQLLPHTRATLLAAQANQDLPFEALVDSLVAHRDLSHNPLFQVMFNHQVLGDGLGTTALAGLSLSLLPAPTSRAKFDLALDTQEHGGQLSASLTYATDLFDTATAAKMFAHWQNLLRRMTAEPGKPIAELCMLSEDERNWQLVDLNPGLGQPAEMRTVHGLIQQQAQLRPTAPALVVAGRQLDYQQLNQWANRLAARLHEAGVGPEVRVGIALERSVEMLVALLAVLKAGGAYVPLDPTHPRERLRYMIEDSGVALVLAQPHLLAELPLPASVEVLPVSADGAELQGYSAHDVDYPVAADNLAYLIYTSGSTGRPKGVAVTHGPLAMHCLAIAERYGMTPEDRELQFASINFDGAHERWLVPLVSGSMLMLRDNEAWDVERSAREIAEHGITITCFTPSYLQQLAEHLGEAGADLPIRSYTVGGEGTSRATFEQIQQVLRTPRIINGYGPTETVITPLLWAVHLGSGFDAQYMPVGTPVGARSAYVLGSDLQLLPAGVPGELYIGGEGLARGYHQRPGLTAERFVADPFGPPGGRLYRTGDLVRLRQDGVVEYLGRVDHQVKVRGFRIELGEVESCLMGMEQVREAVVAVAGEGRGSRLVAYLVLAPGLQWDAALRGQVLARLRQALPEYMVPAHLLVLPAMPLNPNGKLDRHALPAPALDRSEHYRAPVTPLEVSLAKLWGELLEVEEVGLDDSFFELGGNSLLAMELVRRVRVAALDGFSMSLRDLMTTPRIGELVGRLQSTASQTPMLLLNTPVPGATPLFCLHGVHGSVFDYLPLARRLQPQWAVHGIQCRMLFNADWVDADVESMAVDYCDYIRAVQPLGPYCLLGWSLGGALALQVARELEAQGQVVAFVGLLDSYLPQADQQQPWDERLLNLLLALGADESASRALCSGWQGPEKDQQLLLGEPMESVLGNLSAPVLATLAIGERVAFVRTTLQLDRVAMAMKDLPGTRVKPTCWWAAGREEAARSSLDAHYGTALRHLNSDRGHFDLPQDGQLIEAVAGQLQGIEVERQEAAFEV</sequence>
<dbReference type="EMBL" id="MINH01000019">
    <property type="protein sequence ID" value="POG09604.1"/>
    <property type="molecule type" value="Genomic_DNA"/>
</dbReference>
<dbReference type="RefSeq" id="WP_103446441.1">
    <property type="nucleotide sequence ID" value="NZ_MINH01000019.1"/>
</dbReference>
<dbReference type="PROSITE" id="PS00455">
    <property type="entry name" value="AMP_BINDING"/>
    <property type="match status" value="1"/>
</dbReference>
<dbReference type="InterPro" id="IPR001031">
    <property type="entry name" value="Thioesterase"/>
</dbReference>
<dbReference type="FunFam" id="3.30.300.30:FF:000010">
    <property type="entry name" value="Enterobactin synthetase component F"/>
    <property type="match status" value="1"/>
</dbReference>
<dbReference type="InterPro" id="IPR029058">
    <property type="entry name" value="AB_hydrolase_fold"/>
</dbReference>
<dbReference type="Gene3D" id="3.40.50.1820">
    <property type="entry name" value="alpha/beta hydrolase"/>
    <property type="match status" value="1"/>
</dbReference>
<dbReference type="FunFam" id="3.40.50.12780:FF:000012">
    <property type="entry name" value="Non-ribosomal peptide synthetase"/>
    <property type="match status" value="1"/>
</dbReference>
<accession>A0A2S3X1Y3</accession>
<dbReference type="SUPFAM" id="SSF47336">
    <property type="entry name" value="ACP-like"/>
    <property type="match status" value="1"/>
</dbReference>
<dbReference type="GO" id="GO:0043041">
    <property type="term" value="P:amino acid activation for nonribosomal peptide biosynthetic process"/>
    <property type="evidence" value="ECO:0007669"/>
    <property type="project" value="TreeGrafter"/>
</dbReference>
<dbReference type="Pfam" id="PF13193">
    <property type="entry name" value="AMP-binding_C"/>
    <property type="match status" value="1"/>
</dbReference>
<evidence type="ECO:0000256" key="3">
    <source>
        <dbReference type="ARBA" id="ARBA00022553"/>
    </source>
</evidence>
<dbReference type="InterPro" id="IPR000873">
    <property type="entry name" value="AMP-dep_synth/lig_dom"/>
</dbReference>
<dbReference type="GO" id="GO:0009239">
    <property type="term" value="P:enterobactin biosynthetic process"/>
    <property type="evidence" value="ECO:0007669"/>
    <property type="project" value="TreeGrafter"/>
</dbReference>
<dbReference type="InterPro" id="IPR025110">
    <property type="entry name" value="AMP-bd_C"/>
</dbReference>
<dbReference type="OrthoDB" id="9757559at2"/>
<dbReference type="GO" id="GO:0009366">
    <property type="term" value="C:enterobactin synthetase complex"/>
    <property type="evidence" value="ECO:0007669"/>
    <property type="project" value="TreeGrafter"/>
</dbReference>
<dbReference type="PROSITE" id="PS00012">
    <property type="entry name" value="PHOSPHOPANTETHEINE"/>
    <property type="match status" value="1"/>
</dbReference>
<dbReference type="CDD" id="cd19531">
    <property type="entry name" value="LCL_NRPS-like"/>
    <property type="match status" value="1"/>
</dbReference>
<keyword evidence="3" id="KW-0597">Phosphoprotein</keyword>